<gene>
    <name evidence="3" type="ORF">H0921_03065</name>
</gene>
<feature type="compositionally biased region" description="Low complexity" evidence="1">
    <location>
        <begin position="418"/>
        <end position="446"/>
    </location>
</feature>
<evidence type="ECO:0000256" key="1">
    <source>
        <dbReference type="SAM" id="MobiDB-lite"/>
    </source>
</evidence>
<feature type="region of interest" description="Disordered" evidence="1">
    <location>
        <begin position="260"/>
        <end position="544"/>
    </location>
</feature>
<dbReference type="Proteomes" id="UP000542342">
    <property type="component" value="Unassembled WGS sequence"/>
</dbReference>
<feature type="compositionally biased region" description="Polar residues" evidence="1">
    <location>
        <begin position="320"/>
        <end position="331"/>
    </location>
</feature>
<dbReference type="Pfam" id="PF01936">
    <property type="entry name" value="NYN"/>
    <property type="match status" value="1"/>
</dbReference>
<dbReference type="EMBL" id="JACEFB010000001">
    <property type="protein sequence ID" value="MBA2225138.1"/>
    <property type="molecule type" value="Genomic_DNA"/>
</dbReference>
<dbReference type="RefSeq" id="WP_194536530.1">
    <property type="nucleotide sequence ID" value="NZ_JACEFB010000001.1"/>
</dbReference>
<protein>
    <submittedName>
        <fullName evidence="3">NYN domain-containing protein</fullName>
    </submittedName>
</protein>
<feature type="compositionally biased region" description="Acidic residues" evidence="1">
    <location>
        <begin position="357"/>
        <end position="367"/>
    </location>
</feature>
<feature type="compositionally biased region" description="Low complexity" evidence="1">
    <location>
        <begin position="269"/>
        <end position="281"/>
    </location>
</feature>
<dbReference type="InterPro" id="IPR021139">
    <property type="entry name" value="NYN"/>
</dbReference>
<dbReference type="InterPro" id="IPR025605">
    <property type="entry name" value="OST-HTH/LOTUS_dom"/>
</dbReference>
<dbReference type="CDD" id="cd11297">
    <property type="entry name" value="PIN_LabA-like_N_1"/>
    <property type="match status" value="1"/>
</dbReference>
<keyword evidence="4" id="KW-1185">Reference proteome</keyword>
<proteinExistence type="predicted"/>
<feature type="domain" description="HTH OST-type" evidence="2">
    <location>
        <begin position="176"/>
        <end position="254"/>
    </location>
</feature>
<dbReference type="CDD" id="cd10146">
    <property type="entry name" value="LabA_like_C"/>
    <property type="match status" value="1"/>
</dbReference>
<evidence type="ECO:0000313" key="3">
    <source>
        <dbReference type="EMBL" id="MBA2225138.1"/>
    </source>
</evidence>
<evidence type="ECO:0000313" key="4">
    <source>
        <dbReference type="Proteomes" id="UP000542342"/>
    </source>
</evidence>
<feature type="compositionally biased region" description="Basic and acidic residues" evidence="1">
    <location>
        <begin position="295"/>
        <end position="305"/>
    </location>
</feature>
<sequence>MKSVRSGDGERALAVFIDFENLGLGFQNRRDRFDIHKVLERLVEKGKIVAKKAYADWSRFSSYTTALHEAAIELVEIPRRGVSGKNSADIRLVVDAIDLAYSKDHIDTFVIVSGDSDFSPLVSKLKELGKHVIGMGLADATSDLLRDNCDEFIYYEDLDRAPIIPVSMNENIPERKRKAFALLLESLLALRRENKEIIYSSMIKDTMKRKKPSFNEEYYGYRTFSEFLEDAQRLGLLELEKHKPSGMYIVTRFGLEMAKSSGPVEESPGRSAPAAASSSRGPGMGDAASAMGRAADLKGGVEERSGLLPRESFSGEDSGRSTSPPRGTSLPSPRPKHAELDEPLSPIDRPLGRALVEEAEWEDDDLDQVPSYGSTPSPLAPPRSKSSPMGKAIPSSPVSPKSSGQAEASPSKGGVSLPAAPRSARSATPSHSTRSSSAPPSSSSRKATPRGEKRGSGSPVSTGRSGGSRNGGSSASATRRSSPSSDLTAPHAPASPGSVESPPVAKAPAPSGGTIAPLGQYGPPPPQQDLGIDEEAEFRAGLED</sequence>
<dbReference type="PANTHER" id="PTHR35811">
    <property type="entry name" value="SLR1870 PROTEIN"/>
    <property type="match status" value="1"/>
</dbReference>
<accession>A0A7V9AAL9</accession>
<comment type="caution">
    <text evidence="3">The sequence shown here is derived from an EMBL/GenBank/DDBJ whole genome shotgun (WGS) entry which is preliminary data.</text>
</comment>
<reference evidence="3 4" key="1">
    <citation type="submission" date="2020-07" db="EMBL/GenBank/DDBJ databases">
        <title>Thermogemmata thermophila gen. nov., sp. nov., a novel moderate thermophilic planctomycete from a Kamchatka hot spring.</title>
        <authorList>
            <person name="Elcheninov A.G."/>
            <person name="Podosokorskaya O.A."/>
            <person name="Kovaleva O.L."/>
            <person name="Novikov A."/>
            <person name="Bonch-Osmolovskaya E.A."/>
            <person name="Toshchakov S.V."/>
            <person name="Kublanov I.V."/>
        </authorList>
    </citation>
    <scope>NUCLEOTIDE SEQUENCE [LARGE SCALE GENOMIC DNA]</scope>
    <source>
        <strain evidence="3 4">2918</strain>
    </source>
</reference>
<feature type="compositionally biased region" description="Low complexity" evidence="1">
    <location>
        <begin position="471"/>
        <end position="485"/>
    </location>
</feature>
<evidence type="ECO:0000259" key="2">
    <source>
        <dbReference type="PROSITE" id="PS51644"/>
    </source>
</evidence>
<dbReference type="PANTHER" id="PTHR35811:SF1">
    <property type="entry name" value="HTH OST-TYPE DOMAIN-CONTAINING PROTEIN"/>
    <property type="match status" value="1"/>
</dbReference>
<name>A0A7V9AAL9_9BACT</name>
<dbReference type="AlphaFoldDB" id="A0A7V9AAL9"/>
<dbReference type="PROSITE" id="PS51644">
    <property type="entry name" value="HTH_OST"/>
    <property type="match status" value="1"/>
</dbReference>
<dbReference type="GO" id="GO:0004540">
    <property type="term" value="F:RNA nuclease activity"/>
    <property type="evidence" value="ECO:0007669"/>
    <property type="project" value="InterPro"/>
</dbReference>
<dbReference type="Gene3D" id="3.40.50.1010">
    <property type="entry name" value="5'-nuclease"/>
    <property type="match status" value="1"/>
</dbReference>
<feature type="compositionally biased region" description="Polar residues" evidence="1">
    <location>
        <begin position="396"/>
        <end position="408"/>
    </location>
</feature>
<organism evidence="3 4">
    <name type="scientific">Thermogemmata fonticola</name>
    <dbReference type="NCBI Taxonomy" id="2755323"/>
    <lineage>
        <taxon>Bacteria</taxon>
        <taxon>Pseudomonadati</taxon>
        <taxon>Planctomycetota</taxon>
        <taxon>Planctomycetia</taxon>
        <taxon>Gemmatales</taxon>
        <taxon>Gemmataceae</taxon>
        <taxon>Thermogemmata</taxon>
    </lineage>
</organism>